<organism evidence="1 2">
    <name type="scientific">Allosphingosinicella deserti</name>
    <dbReference type="NCBI Taxonomy" id="2116704"/>
    <lineage>
        <taxon>Bacteria</taxon>
        <taxon>Pseudomonadati</taxon>
        <taxon>Pseudomonadota</taxon>
        <taxon>Alphaproteobacteria</taxon>
        <taxon>Sphingomonadales</taxon>
        <taxon>Sphingomonadaceae</taxon>
        <taxon>Allosphingosinicella</taxon>
    </lineage>
</organism>
<dbReference type="RefSeq" id="WP_106516113.1">
    <property type="nucleotide sequence ID" value="NZ_PXYI01000015.1"/>
</dbReference>
<reference evidence="1 2" key="1">
    <citation type="submission" date="2018-03" db="EMBL/GenBank/DDBJ databases">
        <title>The draft genome of Sphingosinicella sp. GL-C-18.</title>
        <authorList>
            <person name="Liu L."/>
            <person name="Li L."/>
            <person name="Liang L."/>
            <person name="Zhang X."/>
            <person name="Wang T."/>
        </authorList>
    </citation>
    <scope>NUCLEOTIDE SEQUENCE [LARGE SCALE GENOMIC DNA]</scope>
    <source>
        <strain evidence="1 2">GL-C-18</strain>
    </source>
</reference>
<protein>
    <submittedName>
        <fullName evidence="1">Uncharacterized protein</fullName>
    </submittedName>
</protein>
<name>A0A2P7QE89_9SPHN</name>
<sequence length="238" mass="26263">MKVDDANAVRTLTRGGWPLVYLAFSKDANRWAHSVGQHYIAKIGFSNANPLAIQDRISSLNNGFLQERKQDDLVKYELVSDPLLLAGDWDVLAEYLFETRYDAKEFETGLKDLLEAQGSCTFDPTAADGLPFSSLNSNGISDVIRLDVDWLASTLPDFHAFVEQNGGPTADHVLQVVSDVFRQVTNGLEPHVPRTRVPRGGARKLVATLTASADGDFRLWEDGPRMIVAEMNGGDLEE</sequence>
<dbReference type="EMBL" id="PXYI01000015">
    <property type="protein sequence ID" value="PSJ36287.1"/>
    <property type="molecule type" value="Genomic_DNA"/>
</dbReference>
<evidence type="ECO:0000313" key="2">
    <source>
        <dbReference type="Proteomes" id="UP000241167"/>
    </source>
</evidence>
<dbReference type="AlphaFoldDB" id="A0A2P7QE89"/>
<gene>
    <name evidence="1" type="ORF">C7I55_26700</name>
</gene>
<keyword evidence="2" id="KW-1185">Reference proteome</keyword>
<comment type="caution">
    <text evidence="1">The sequence shown here is derived from an EMBL/GenBank/DDBJ whole genome shotgun (WGS) entry which is preliminary data.</text>
</comment>
<dbReference type="Proteomes" id="UP000241167">
    <property type="component" value="Unassembled WGS sequence"/>
</dbReference>
<accession>A0A2P7QE89</accession>
<proteinExistence type="predicted"/>
<evidence type="ECO:0000313" key="1">
    <source>
        <dbReference type="EMBL" id="PSJ36287.1"/>
    </source>
</evidence>